<protein>
    <recommendedName>
        <fullName evidence="4">7TM GPCR serpentine receptor class x (Srx) domain-containing protein</fullName>
    </recommendedName>
</protein>
<gene>
    <name evidence="2" type="ORF">QR680_016021</name>
</gene>
<sequence length="321" mass="35779">MTPYCTANNSLSLVPDGSEAHPHLTINVYIGILYLSLGAIGIPLSCFVLSVFCTPALFDHPCYKLMVINNILDIWNLVNACIFGGLFSVFELTHCTAYFVSFVASTQFAVWFAYCGSSQVLALNRTIQFVNKDWAEALFAGRRTYLWMAVPCLYSAGIYLAVPDPFYFYNPYEGSYYFPRTSGEVNFVQVFGNFFKTGFVTTSYVLMVIFMFKDLKKVNREATLMFQVKVSMQTLAIAALGDLVALAYMGESYLPLPQEFLKYAGTVAQLLWILLHAGTAVVYIIMNKSVNAELRKHIAFLKGCKHRAVASVTGITSAFSN</sequence>
<feature type="transmembrane region" description="Helical" evidence="1">
    <location>
        <begin position="70"/>
        <end position="90"/>
    </location>
</feature>
<evidence type="ECO:0000313" key="3">
    <source>
        <dbReference type="Proteomes" id="UP001175271"/>
    </source>
</evidence>
<dbReference type="AlphaFoldDB" id="A0AA39H9S2"/>
<evidence type="ECO:0000313" key="2">
    <source>
        <dbReference type="EMBL" id="KAK0401873.1"/>
    </source>
</evidence>
<dbReference type="PANTHER" id="PTHR23021">
    <property type="entry name" value="SERPENTINE RECEPTOR, CLASS T"/>
    <property type="match status" value="1"/>
</dbReference>
<keyword evidence="1" id="KW-0812">Transmembrane</keyword>
<feature type="transmembrane region" description="Helical" evidence="1">
    <location>
        <begin position="96"/>
        <end position="123"/>
    </location>
</feature>
<feature type="transmembrane region" description="Helical" evidence="1">
    <location>
        <begin position="224"/>
        <end position="249"/>
    </location>
</feature>
<dbReference type="EMBL" id="JAUCMV010000004">
    <property type="protein sequence ID" value="KAK0401873.1"/>
    <property type="molecule type" value="Genomic_DNA"/>
</dbReference>
<keyword evidence="1" id="KW-0472">Membrane</keyword>
<feature type="transmembrane region" description="Helical" evidence="1">
    <location>
        <begin position="269"/>
        <end position="286"/>
    </location>
</feature>
<name>A0AA39H9S2_9BILA</name>
<organism evidence="2 3">
    <name type="scientific">Steinernema hermaphroditum</name>
    <dbReference type="NCBI Taxonomy" id="289476"/>
    <lineage>
        <taxon>Eukaryota</taxon>
        <taxon>Metazoa</taxon>
        <taxon>Ecdysozoa</taxon>
        <taxon>Nematoda</taxon>
        <taxon>Chromadorea</taxon>
        <taxon>Rhabditida</taxon>
        <taxon>Tylenchina</taxon>
        <taxon>Panagrolaimomorpha</taxon>
        <taxon>Strongyloidoidea</taxon>
        <taxon>Steinernematidae</taxon>
        <taxon>Steinernema</taxon>
    </lineage>
</organism>
<dbReference type="Pfam" id="PF10321">
    <property type="entry name" value="7TM_GPCR_Srt"/>
    <property type="match status" value="1"/>
</dbReference>
<accession>A0AA39H9S2</accession>
<dbReference type="InterPro" id="IPR019425">
    <property type="entry name" value="7TM_GPCR_serpentine_rcpt_Srt"/>
</dbReference>
<comment type="caution">
    <text evidence="2">The sequence shown here is derived from an EMBL/GenBank/DDBJ whole genome shotgun (WGS) entry which is preliminary data.</text>
</comment>
<dbReference type="SUPFAM" id="SSF81321">
    <property type="entry name" value="Family A G protein-coupled receptor-like"/>
    <property type="match status" value="1"/>
</dbReference>
<keyword evidence="1" id="KW-1133">Transmembrane helix</keyword>
<keyword evidence="3" id="KW-1185">Reference proteome</keyword>
<feature type="transmembrane region" description="Helical" evidence="1">
    <location>
        <begin position="144"/>
        <end position="162"/>
    </location>
</feature>
<dbReference type="PANTHER" id="PTHR23021:SF11">
    <property type="entry name" value="SERPENTINE RECEPTOR, CLASS T"/>
    <property type="match status" value="1"/>
</dbReference>
<dbReference type="Gene3D" id="1.20.1070.10">
    <property type="entry name" value="Rhodopsin 7-helix transmembrane proteins"/>
    <property type="match status" value="1"/>
</dbReference>
<reference evidence="2" key="1">
    <citation type="submission" date="2023-06" db="EMBL/GenBank/DDBJ databases">
        <title>Genomic analysis of the entomopathogenic nematode Steinernema hermaphroditum.</title>
        <authorList>
            <person name="Schwarz E.M."/>
            <person name="Heppert J.K."/>
            <person name="Baniya A."/>
            <person name="Schwartz H.T."/>
            <person name="Tan C.-H."/>
            <person name="Antoshechkin I."/>
            <person name="Sternberg P.W."/>
            <person name="Goodrich-Blair H."/>
            <person name="Dillman A.R."/>
        </authorList>
    </citation>
    <scope>NUCLEOTIDE SEQUENCE</scope>
    <source>
        <strain evidence="2">PS9179</strain>
        <tissue evidence="2">Whole animal</tissue>
    </source>
</reference>
<feature type="transmembrane region" description="Helical" evidence="1">
    <location>
        <begin position="32"/>
        <end position="58"/>
    </location>
</feature>
<feature type="transmembrane region" description="Helical" evidence="1">
    <location>
        <begin position="194"/>
        <end position="212"/>
    </location>
</feature>
<dbReference type="Proteomes" id="UP001175271">
    <property type="component" value="Unassembled WGS sequence"/>
</dbReference>
<evidence type="ECO:0000256" key="1">
    <source>
        <dbReference type="SAM" id="Phobius"/>
    </source>
</evidence>
<evidence type="ECO:0008006" key="4">
    <source>
        <dbReference type="Google" id="ProtNLM"/>
    </source>
</evidence>
<proteinExistence type="predicted"/>